<dbReference type="InterPro" id="IPR023394">
    <property type="entry name" value="Sec7_C_sf"/>
</dbReference>
<dbReference type="SUPFAM" id="SSF47473">
    <property type="entry name" value="EF-hand"/>
    <property type="match status" value="1"/>
</dbReference>
<feature type="region of interest" description="Disordered" evidence="13">
    <location>
        <begin position="1319"/>
        <end position="1338"/>
    </location>
</feature>
<dbReference type="Pfam" id="PF09324">
    <property type="entry name" value="Sec7-like_HDS"/>
    <property type="match status" value="1"/>
</dbReference>
<dbReference type="GO" id="GO:0015031">
    <property type="term" value="P:protein transport"/>
    <property type="evidence" value="ECO:0007669"/>
    <property type="project" value="UniProtKB-KW"/>
</dbReference>
<gene>
    <name evidence="16" type="ORF">F8388_006526</name>
</gene>
<dbReference type="FunFam" id="1.10.220.20:FF:000002">
    <property type="entry name" value="Brefeldin A-inhibited guanine nucleotide-exchange protein 1"/>
    <property type="match status" value="1"/>
</dbReference>
<dbReference type="PANTHER" id="PTHR10663:SF375">
    <property type="entry name" value="LD29171P"/>
    <property type="match status" value="1"/>
</dbReference>
<dbReference type="InterPro" id="IPR000904">
    <property type="entry name" value="Sec7_dom"/>
</dbReference>
<evidence type="ECO:0000256" key="1">
    <source>
        <dbReference type="ARBA" id="ARBA00003291"/>
    </source>
</evidence>
<dbReference type="FunFam" id="1.10.1000.11:FF:000005">
    <property type="entry name" value="Brefeldin A-inhibited guanine nucleotide-exchange 1"/>
    <property type="match status" value="1"/>
</dbReference>
<dbReference type="Proteomes" id="UP000525078">
    <property type="component" value="Unassembled WGS sequence"/>
</dbReference>
<dbReference type="InterPro" id="IPR016024">
    <property type="entry name" value="ARM-type_fold"/>
</dbReference>
<dbReference type="SUPFAM" id="SSF48371">
    <property type="entry name" value="ARM repeat"/>
    <property type="match status" value="1"/>
</dbReference>
<keyword evidence="9" id="KW-0677">Repeat</keyword>
<evidence type="ECO:0000256" key="5">
    <source>
        <dbReference type="ARBA" id="ARBA00022448"/>
    </source>
</evidence>
<accession>A0A7J6GUT4</accession>
<keyword evidence="5" id="KW-0813">Transport</keyword>
<dbReference type="GO" id="GO:0005802">
    <property type="term" value="C:trans-Golgi network"/>
    <property type="evidence" value="ECO:0007669"/>
    <property type="project" value="TreeGrafter"/>
</dbReference>
<dbReference type="EMBL" id="JAATIP010000041">
    <property type="protein sequence ID" value="KAF4386571.1"/>
    <property type="molecule type" value="Genomic_DNA"/>
</dbReference>
<dbReference type="SUPFAM" id="SSF48425">
    <property type="entry name" value="Sec7 domain"/>
    <property type="match status" value="1"/>
</dbReference>
<dbReference type="GO" id="GO:0005509">
    <property type="term" value="F:calcium ion binding"/>
    <property type="evidence" value="ECO:0007669"/>
    <property type="project" value="InterPro"/>
</dbReference>
<evidence type="ECO:0000259" key="15">
    <source>
        <dbReference type="PROSITE" id="PS50222"/>
    </source>
</evidence>
<dbReference type="GO" id="GO:0016020">
    <property type="term" value="C:membrane"/>
    <property type="evidence" value="ECO:0007669"/>
    <property type="project" value="UniProtKB-SubCell"/>
</dbReference>
<dbReference type="GO" id="GO:0005829">
    <property type="term" value="C:cytosol"/>
    <property type="evidence" value="ECO:0007669"/>
    <property type="project" value="UniProtKB-SubCell"/>
</dbReference>
<dbReference type="GO" id="GO:0005085">
    <property type="term" value="F:guanyl-nucleotide exchange factor activity"/>
    <property type="evidence" value="ECO:0007669"/>
    <property type="project" value="UniProtKB-KW"/>
</dbReference>
<feature type="region of interest" description="Disordered" evidence="13">
    <location>
        <begin position="563"/>
        <end position="599"/>
    </location>
</feature>
<evidence type="ECO:0000256" key="6">
    <source>
        <dbReference type="ARBA" id="ARBA00022490"/>
    </source>
</evidence>
<dbReference type="Gene3D" id="1.10.1000.11">
    <property type="entry name" value="Arf Nucleotide-binding Site Opener,domain 2"/>
    <property type="match status" value="1"/>
</dbReference>
<keyword evidence="7" id="KW-0344">Guanine-nucleotide releasing factor</keyword>
<feature type="domain" description="EF-hand" evidence="15">
    <location>
        <begin position="1930"/>
        <end position="1965"/>
    </location>
</feature>
<keyword evidence="11" id="KW-0653">Protein transport</keyword>
<evidence type="ECO:0000259" key="14">
    <source>
        <dbReference type="PROSITE" id="PS50190"/>
    </source>
</evidence>
<dbReference type="InterPro" id="IPR035999">
    <property type="entry name" value="Sec7_dom_sf"/>
</dbReference>
<evidence type="ECO:0000256" key="3">
    <source>
        <dbReference type="ARBA" id="ARBA00004514"/>
    </source>
</evidence>
<dbReference type="InterPro" id="IPR015403">
    <property type="entry name" value="Mon2/Sec7/BIG1-like_HDS"/>
</dbReference>
<dbReference type="InterPro" id="IPR032691">
    <property type="entry name" value="Mon2/Sec7/BIG1-like_HUS"/>
</dbReference>
<dbReference type="SMART" id="SM00054">
    <property type="entry name" value="EFh"/>
    <property type="match status" value="4"/>
</dbReference>
<feature type="region of interest" description="Disordered" evidence="13">
    <location>
        <begin position="1966"/>
        <end position="1985"/>
    </location>
</feature>
<feature type="region of interest" description="Disordered" evidence="13">
    <location>
        <begin position="41"/>
        <end position="74"/>
    </location>
</feature>
<dbReference type="Pfam" id="PF20252">
    <property type="entry name" value="BIG2_C"/>
    <property type="match status" value="1"/>
</dbReference>
<dbReference type="PROSITE" id="PS50222">
    <property type="entry name" value="EF_HAND_2"/>
    <property type="match status" value="4"/>
</dbReference>
<dbReference type="SMART" id="SM00222">
    <property type="entry name" value="Sec7"/>
    <property type="match status" value="1"/>
</dbReference>
<dbReference type="InterPro" id="IPR046455">
    <property type="entry name" value="Sec7/BIG1-like_C"/>
</dbReference>
<evidence type="ECO:0000256" key="11">
    <source>
        <dbReference type="ARBA" id="ARBA00022927"/>
    </source>
</evidence>
<dbReference type="PROSITE" id="PS50190">
    <property type="entry name" value="SEC7"/>
    <property type="match status" value="1"/>
</dbReference>
<proteinExistence type="predicted"/>
<dbReference type="PANTHER" id="PTHR10663">
    <property type="entry name" value="GUANYL-NUCLEOTIDE EXCHANGE FACTOR"/>
    <property type="match status" value="1"/>
</dbReference>
<comment type="subunit">
    <text evidence="4">Homodimer.</text>
</comment>
<feature type="domain" description="EF-hand" evidence="15">
    <location>
        <begin position="2023"/>
        <end position="2058"/>
    </location>
</feature>
<dbReference type="FunFam" id="1.10.238.10:FF:000089">
    <property type="entry name" value="calmodulin-like protein 3"/>
    <property type="match status" value="1"/>
</dbReference>
<dbReference type="GO" id="GO:0032012">
    <property type="term" value="P:regulation of ARF protein signal transduction"/>
    <property type="evidence" value="ECO:0007669"/>
    <property type="project" value="InterPro"/>
</dbReference>
<dbReference type="InterPro" id="IPR032817">
    <property type="entry name" value="Mon2_C"/>
</dbReference>
<evidence type="ECO:0000256" key="12">
    <source>
        <dbReference type="ARBA" id="ARBA00023136"/>
    </source>
</evidence>
<organism evidence="16 17">
    <name type="scientific">Cannabis sativa</name>
    <name type="common">Hemp</name>
    <name type="synonym">Marijuana</name>
    <dbReference type="NCBI Taxonomy" id="3483"/>
    <lineage>
        <taxon>Eukaryota</taxon>
        <taxon>Viridiplantae</taxon>
        <taxon>Streptophyta</taxon>
        <taxon>Embryophyta</taxon>
        <taxon>Tracheophyta</taxon>
        <taxon>Spermatophyta</taxon>
        <taxon>Magnoliopsida</taxon>
        <taxon>eudicotyledons</taxon>
        <taxon>Gunneridae</taxon>
        <taxon>Pentapetalae</taxon>
        <taxon>rosids</taxon>
        <taxon>fabids</taxon>
        <taxon>Rosales</taxon>
        <taxon>Cannabaceae</taxon>
        <taxon>Cannabis</taxon>
    </lineage>
</organism>
<feature type="domain" description="SEC7" evidence="14">
    <location>
        <begin position="600"/>
        <end position="801"/>
    </location>
</feature>
<evidence type="ECO:0000256" key="7">
    <source>
        <dbReference type="ARBA" id="ARBA00022658"/>
    </source>
</evidence>
<dbReference type="InterPro" id="IPR018247">
    <property type="entry name" value="EF_Hand_1_Ca_BS"/>
</dbReference>
<dbReference type="PROSITE" id="PS00018">
    <property type="entry name" value="EF_HAND_1"/>
    <property type="match status" value="4"/>
</dbReference>
<keyword evidence="10" id="KW-0106">Calcium</keyword>
<comment type="subcellular location">
    <subcellularLocation>
        <location evidence="3">Cytoplasm</location>
        <location evidence="3">Cytosol</location>
    </subcellularLocation>
    <subcellularLocation>
        <location evidence="2">Membrane</location>
        <topology evidence="2">Peripheral membrane protein</topology>
        <orientation evidence="2">Cytoplasmic side</orientation>
    </subcellularLocation>
</comment>
<reference evidence="16 17" key="1">
    <citation type="journal article" date="2020" name="bioRxiv">
        <title>Sequence and annotation of 42 cannabis genomes reveals extensive copy number variation in cannabinoid synthesis and pathogen resistance genes.</title>
        <authorList>
            <person name="Mckernan K.J."/>
            <person name="Helbert Y."/>
            <person name="Kane L.T."/>
            <person name="Ebling H."/>
            <person name="Zhang L."/>
            <person name="Liu B."/>
            <person name="Eaton Z."/>
            <person name="Mclaughlin S."/>
            <person name="Kingan S."/>
            <person name="Baybayan P."/>
            <person name="Concepcion G."/>
            <person name="Jordan M."/>
            <person name="Riva A."/>
            <person name="Barbazuk W."/>
            <person name="Harkins T."/>
        </authorList>
    </citation>
    <scope>NUCLEOTIDE SEQUENCE [LARGE SCALE GENOMIC DNA]</scope>
    <source>
        <strain evidence="17">cv. Jamaican Lion 4</strain>
        <tissue evidence="16">Leaf</tissue>
    </source>
</reference>
<dbReference type="InterPro" id="IPR011992">
    <property type="entry name" value="EF-hand-dom_pair"/>
</dbReference>
<dbReference type="CDD" id="cd00171">
    <property type="entry name" value="Sec7"/>
    <property type="match status" value="1"/>
</dbReference>
<dbReference type="Gene3D" id="1.10.238.10">
    <property type="entry name" value="EF-hand"/>
    <property type="match status" value="2"/>
</dbReference>
<sequence length="2076" mass="231915">MASSEVDSRLSQVVSPALDRIIKNASWRKHAKLAHECKSVVEKLSSKQQSSPGADSEGDTSGPGPLHDGGSTEYSLADSESILSPLINAASSGVLKIADPAVDCVQKLIAHGYLRGEADPSGEAEGKLLSKLIESVCKCHDLGDDQMELAVLKTLLSAVTSISLRIHGDCLLQIVRTCYDIYLGSKNVVNQTTAKASLIQMLVIVFRRMEADSSTVPIQPIVVAELMEPIEKSDVDGSMTMFVQGFITKIMQDIDGVLNPVTPSTLGGHDGAFETTTVETTNPTDLLDSTDKDMLDAKYWEISMYKTALEGRKGELADGEGERDDDLEVQIGNKLRRDAFLVFRALCKLSMKTPPKEALADPQLMKGKIVALELLKILLENAGAVFRTSERFLGAIKQYLCLSLLKNSASTLMIVFQLSCSIFISLVSRFRAGLKAEIGVFFPMIVLRVLENVAQPNFQQKMIVLRFLEKLCFDSQILVDIFINYDCDVNSSNIFERMVNGLLKTAQGVPPGGVTTLLPPQDATMKLEAMKCLVAVLKSMGDWMNKQLRIPDPHSTKKIEYAENSTELGSPPLANGNGDEPVEGSDSHSEASSETSDALTIEQRRAYKLELQEPYEGISLFNRKPKKGIEFLINANKVGNSPEEIAAFLKNASDLNKTLIGDYLGEREELSLKVMHAYVDSFDFQGMEFDEAIRTFLQGFRLPGEAQKIDRIMEKFAERYCKCNPKVFTSADTAYVLAYSVIMLNTDAHNPMVKNKISRQNANTSDIMSADDFIRNNRGIDDGKDLPEEYLRSLFDRISRNEIKMKGDDLAPQQIQSVNPNRLLGLDSILNIVIRKRDDKHMETSDDLYRHMQEQFKEKARKSESVYYAATDVVILRFMTEVCWAPMLAAFSVPLDQSDDEVIIALCLEGFRYAIHVTAVMSMKTHRDAFVTSLAKFTSLHSPADIKQKNIDAIKSIVTIADEDGNYLQEAWEHILTCVSRFEHLHLLGEGAPPDATFFAFQQNESDKSKQTKSTILPVLKKKGPGRMQYAAATVMRGSYDSAGIGSNASVTSEQMTSLVSNLNMLEQVGSSEMNRIYTRSQKLNSEAIVDFVKALCKVSMEELRSASDPRVFSLTKIVEIAHYNMNRIRLVWSSIWHVLSDFFVTIGCSENLSIAIFAMDSLRQLSMKFLDREELANYNFQNEFMKPFVIVMRKSSAVEIRELIIRCVSQMVLSRVNNVKSGWKSMFMVFTTAAYDDHKNIVLLAFEITEKIIRDYFPYITETETTTFTDCVNCLVAFTNSRFNKDISLNAISFLQFCATKLAQGDLGSCARNNVKDGSLLNSPHSPQAGKDGKEDNREINDKDDNLYFWFPLLAGLSELSFDPRPEIRKSALQVLFETLRNHGHLFSLPLWERVFESVLFPIFDYVRHAIDPSGENSPDGEDGDTGELDQDAWLYETCTLALQLVVDLFVKFYSTVNPLLKKVLTLLVSFIKRPHQSLAGIGIAAFVRLMSNAGVLFSDEKWLEVVLSLKDAANSTLPDFSFISGEDAIVRNIEVSSSRENNGEAAVSGIPDEDSERSRTQHLYACISDVKCRAAVQLLLIQAVMEIYNMYRSHFSAKNILVLFSALQDVASHAHKINSNTTLRSKLQEFGSMTQMQDPPLLRLENESYQMCLTLLQNLIEDKSPSYEESEVESHLVGLCQEVLQFYIESSQFGQISESSASGQPHWKIPLGSGRRRELAARAPLIVATLHAICGLGETSFENNLAHFFPLLSNLISCEHGSNEVQAALSDMLSSSVGPILLRSIAPFSIHRCLQEFSVSEFHTKGAVCRSIKTHFEIGRSKQVSQLLLLSLSCGVHKSYNYTNIIALQKRAKTLFQQLRAVGLIRGRKKTKRNRKLWPSLDASAAEAMEVSSQFKRVFEVIDENGDGKISPSELSEVLLCLGYNKSIATKEAEGMVREMDCNGDGFVDLDEFLDVMINCNHNSNNRTTDNNSDEKQDNDDDGEDHDHLLDAFLVFDTDKNGKISAKELRRVLVRLGCDKCSLGECRRMIQGVDKDGDGFVDFEEFRLMMTRDKNKRQVYTVKSTNSSLYKIRA</sequence>
<evidence type="ECO:0000313" key="16">
    <source>
        <dbReference type="EMBL" id="KAF4386571.1"/>
    </source>
</evidence>
<evidence type="ECO:0008006" key="18">
    <source>
        <dbReference type="Google" id="ProtNLM"/>
    </source>
</evidence>
<keyword evidence="8" id="KW-0479">Metal-binding</keyword>
<keyword evidence="12" id="KW-0472">Membrane</keyword>
<comment type="caution">
    <text evidence="16">The sequence shown here is derived from an EMBL/GenBank/DDBJ whole genome shotgun (WGS) entry which is preliminary data.</text>
</comment>
<evidence type="ECO:0000256" key="2">
    <source>
        <dbReference type="ARBA" id="ARBA00004287"/>
    </source>
</evidence>
<comment type="function">
    <text evidence="1">Potential calcium sensor.</text>
</comment>
<evidence type="ECO:0000256" key="13">
    <source>
        <dbReference type="SAM" id="MobiDB-lite"/>
    </source>
</evidence>
<evidence type="ECO:0000256" key="8">
    <source>
        <dbReference type="ARBA" id="ARBA00022723"/>
    </source>
</evidence>
<feature type="domain" description="EF-hand" evidence="15">
    <location>
        <begin position="1986"/>
        <end position="2021"/>
    </location>
</feature>
<dbReference type="Pfam" id="PF13499">
    <property type="entry name" value="EF-hand_7"/>
    <property type="match status" value="2"/>
</dbReference>
<dbReference type="CDD" id="cd00051">
    <property type="entry name" value="EFh"/>
    <property type="match status" value="2"/>
</dbReference>
<protein>
    <recommendedName>
        <fullName evidence="18">Brefeldin A-inhibited guanine nucleotide-exchange protein 2</fullName>
    </recommendedName>
</protein>
<dbReference type="Pfam" id="PF01369">
    <property type="entry name" value="Sec7"/>
    <property type="match status" value="1"/>
</dbReference>
<evidence type="ECO:0000256" key="9">
    <source>
        <dbReference type="ARBA" id="ARBA00022737"/>
    </source>
</evidence>
<feature type="domain" description="EF-hand" evidence="15">
    <location>
        <begin position="1892"/>
        <end position="1927"/>
    </location>
</feature>
<dbReference type="Gene3D" id="1.10.220.20">
    <property type="match status" value="1"/>
</dbReference>
<dbReference type="Pfam" id="PF16213">
    <property type="entry name" value="DCB"/>
    <property type="match status" value="1"/>
</dbReference>
<evidence type="ECO:0000256" key="10">
    <source>
        <dbReference type="ARBA" id="ARBA00022837"/>
    </source>
</evidence>
<evidence type="ECO:0000313" key="17">
    <source>
        <dbReference type="Proteomes" id="UP000525078"/>
    </source>
</evidence>
<dbReference type="InterPro" id="IPR002048">
    <property type="entry name" value="EF_hand_dom"/>
</dbReference>
<keyword evidence="6" id="KW-0963">Cytoplasm</keyword>
<name>A0A7J6GUT4_CANSA</name>
<dbReference type="InterPro" id="IPR032629">
    <property type="entry name" value="DCB_dom"/>
</dbReference>
<dbReference type="Pfam" id="PF16206">
    <property type="entry name" value="Mon2_C"/>
    <property type="match status" value="1"/>
</dbReference>
<dbReference type="Pfam" id="PF12783">
    <property type="entry name" value="Sec7-like_HUS"/>
    <property type="match status" value="1"/>
</dbReference>
<evidence type="ECO:0000256" key="4">
    <source>
        <dbReference type="ARBA" id="ARBA00011738"/>
    </source>
</evidence>